<keyword evidence="6" id="KW-1185">Reference proteome</keyword>
<gene>
    <name evidence="5" type="ORF">KUF71_007631</name>
</gene>
<feature type="compositionally biased region" description="Basic residues" evidence="2">
    <location>
        <begin position="15"/>
        <end position="33"/>
    </location>
</feature>
<accession>A0AAE1HCZ5</accession>
<comment type="caution">
    <text evidence="5">The sequence shown here is derived from an EMBL/GenBank/DDBJ whole genome shotgun (WGS) entry which is preliminary data.</text>
</comment>
<organism evidence="5 6">
    <name type="scientific">Frankliniella fusca</name>
    <dbReference type="NCBI Taxonomy" id="407009"/>
    <lineage>
        <taxon>Eukaryota</taxon>
        <taxon>Metazoa</taxon>
        <taxon>Ecdysozoa</taxon>
        <taxon>Arthropoda</taxon>
        <taxon>Hexapoda</taxon>
        <taxon>Insecta</taxon>
        <taxon>Pterygota</taxon>
        <taxon>Neoptera</taxon>
        <taxon>Paraneoptera</taxon>
        <taxon>Thysanoptera</taxon>
        <taxon>Terebrantia</taxon>
        <taxon>Thripoidea</taxon>
        <taxon>Thripidae</taxon>
        <taxon>Frankliniella</taxon>
    </lineage>
</organism>
<dbReference type="Proteomes" id="UP001219518">
    <property type="component" value="Unassembled WGS sequence"/>
</dbReference>
<dbReference type="InterPro" id="IPR048365">
    <property type="entry name" value="TNP-like_RNaseH_N"/>
</dbReference>
<feature type="region of interest" description="Disordered" evidence="2">
    <location>
        <begin position="145"/>
        <end position="216"/>
    </location>
</feature>
<protein>
    <submittedName>
        <fullName evidence="5">Transposable element P transposase</fullName>
    </submittedName>
</protein>
<feature type="coiled-coil region" evidence="1">
    <location>
        <begin position="479"/>
        <end position="506"/>
    </location>
</feature>
<dbReference type="InterPro" id="IPR048366">
    <property type="entry name" value="TNP-like_GBD"/>
</dbReference>
<feature type="compositionally biased region" description="Polar residues" evidence="2">
    <location>
        <begin position="273"/>
        <end position="285"/>
    </location>
</feature>
<keyword evidence="1" id="KW-0175">Coiled coil</keyword>
<feature type="compositionally biased region" description="Low complexity" evidence="2">
    <location>
        <begin position="186"/>
        <end position="196"/>
    </location>
</feature>
<evidence type="ECO:0000313" key="6">
    <source>
        <dbReference type="Proteomes" id="UP001219518"/>
    </source>
</evidence>
<feature type="compositionally biased region" description="Low complexity" evidence="2">
    <location>
        <begin position="157"/>
        <end position="167"/>
    </location>
</feature>
<feature type="domain" description="Transposable element P transposase-like RNase H" evidence="3">
    <location>
        <begin position="603"/>
        <end position="746"/>
    </location>
</feature>
<evidence type="ECO:0000259" key="3">
    <source>
        <dbReference type="Pfam" id="PF21787"/>
    </source>
</evidence>
<dbReference type="Pfam" id="PF21787">
    <property type="entry name" value="TNP-like_RNaseH_N"/>
    <property type="match status" value="1"/>
</dbReference>
<feature type="compositionally biased region" description="Basic and acidic residues" evidence="2">
    <location>
        <begin position="171"/>
        <end position="180"/>
    </location>
</feature>
<feature type="domain" description="Transposable element P transposase-like GTP-binding insertion" evidence="4">
    <location>
        <begin position="782"/>
        <end position="896"/>
    </location>
</feature>
<evidence type="ECO:0000313" key="5">
    <source>
        <dbReference type="EMBL" id="KAK3918210.1"/>
    </source>
</evidence>
<reference evidence="5" key="1">
    <citation type="submission" date="2021-07" db="EMBL/GenBank/DDBJ databases">
        <authorList>
            <person name="Catto M.A."/>
            <person name="Jacobson A."/>
            <person name="Kennedy G."/>
            <person name="Labadie P."/>
            <person name="Hunt B.G."/>
            <person name="Srinivasan R."/>
        </authorList>
    </citation>
    <scope>NUCLEOTIDE SEQUENCE</scope>
    <source>
        <strain evidence="5">PL_HMW_Pooled</strain>
        <tissue evidence="5">Head</tissue>
    </source>
</reference>
<feature type="compositionally biased region" description="Basic and acidic residues" evidence="2">
    <location>
        <begin position="41"/>
        <end position="51"/>
    </location>
</feature>
<sequence length="1059" mass="119726">MEEGSSKDHVPEKRTYRKRKNQVGIRSRSKKKANQPSTSETKSEAQKDPKRQSRKRRKSEVGQRAKVVKKRSEDLQSSRDLNESALSGLSTEAIISGTLASGSQLVTGAGSSCALEENISGFSTEGIIGGVPASCSESIVQIKALKGNDDDGSSTILESGGDSSSDSESLEPNKGHEGNDRFSTTLEMGGDSSSDSESLEPNKGHEGNDECSTTIEIGDSFSDDEKVQGIANERISYELNADEYASVFKEADSDDEAENCSNTGLLDFLDQPEFSTSTSSSQGNELSEHPPTATAQIKDIALELSILLSDSPWIMNTTADMCRLSLLSPFPNAVVERGICWSNSQAEVYIHNRPLPVNSFLWGKETPVPSEAADVAKYLWRLSFVLNGTHICPGIEDFKDYWPTAASVGYVQSEVYTGKECFRTFTCAMAVTRSGRCESCYEQKEIFRKRLWKSVNVKGKDEKKITNKNLSKEKLMEKASKLQVLSKKQQLQIQKLKEKVKKMIEQDSVQIDQHLGADFMKVLRNNASKMTDVQKLFWTEQLKALARQSSPTGMRWNPMMIRIALHLQNISPAALNYMKDAGFITLPCNRTLYDFTHFVDNSEGIQHEILDLIEKKIEELQIPATEKYFNLVFDEIHIKSDLVRNKHGELIGYLNLNQVETALSELENSMINDAPRKQELAKKVLAYMLQGINYNIHEVVGLFSTTDVTAVQIFSRTWNLIYHLESRCMKIISLVCDGAASNKKFFSMHIKWNNENSSYVYSTKNVYAGEERPIFFIVDPPHLLKTIRNCLSNSFAHYCSREMWKNNQTLSWKALEKLQEVDVENKFKLHKLTKAHVYLTAFTRMRVSLATQVCSQSVADSLKKYVNDTRFQGLISCELITFLEKCNRMFDCLNGTDDPEGVRNKMNLDLLPYTECLDERFDFLESILTYFQDWQRQVLSREGNMSLEQRRRMQISKESYDSLHITISGFCGAVRYLLKNTGIKSIKAKDFNQDKLEQEFGLFRMSFGSNNHPTLQNLIQKVLSNYVQRSAALPVDGNIKGKRKILSVDESLLPRRPRQ</sequence>
<evidence type="ECO:0000256" key="2">
    <source>
        <dbReference type="SAM" id="MobiDB-lite"/>
    </source>
</evidence>
<reference evidence="5" key="2">
    <citation type="journal article" date="2023" name="BMC Genomics">
        <title>Pest status, molecular evolution, and epigenetic factors derived from the genome assembly of Frankliniella fusca, a thysanopteran phytovirus vector.</title>
        <authorList>
            <person name="Catto M.A."/>
            <person name="Labadie P.E."/>
            <person name="Jacobson A.L."/>
            <person name="Kennedy G.G."/>
            <person name="Srinivasan R."/>
            <person name="Hunt B.G."/>
        </authorList>
    </citation>
    <scope>NUCLEOTIDE SEQUENCE</scope>
    <source>
        <strain evidence="5">PL_HMW_Pooled</strain>
    </source>
</reference>
<feature type="region of interest" description="Disordered" evidence="2">
    <location>
        <begin position="271"/>
        <end position="292"/>
    </location>
</feature>
<feature type="compositionally biased region" description="Basic and acidic residues" evidence="2">
    <location>
        <begin position="1"/>
        <end position="14"/>
    </location>
</feature>
<dbReference type="EMBL" id="JAHWGI010000898">
    <property type="protein sequence ID" value="KAK3918210.1"/>
    <property type="molecule type" value="Genomic_DNA"/>
</dbReference>
<dbReference type="AlphaFoldDB" id="A0AAE1HCZ5"/>
<evidence type="ECO:0000256" key="1">
    <source>
        <dbReference type="SAM" id="Coils"/>
    </source>
</evidence>
<proteinExistence type="predicted"/>
<feature type="compositionally biased region" description="Basic and acidic residues" evidence="2">
    <location>
        <begin position="70"/>
        <end position="82"/>
    </location>
</feature>
<feature type="region of interest" description="Disordered" evidence="2">
    <location>
        <begin position="1"/>
        <end position="88"/>
    </location>
</feature>
<name>A0AAE1HCZ5_9NEOP</name>
<evidence type="ECO:0000259" key="4">
    <source>
        <dbReference type="Pfam" id="PF21788"/>
    </source>
</evidence>
<dbReference type="Pfam" id="PF21788">
    <property type="entry name" value="TNP-like_GBD"/>
    <property type="match status" value="1"/>
</dbReference>